<dbReference type="PROSITE" id="PS51257">
    <property type="entry name" value="PROKAR_LIPOPROTEIN"/>
    <property type="match status" value="1"/>
</dbReference>
<dbReference type="AlphaFoldDB" id="A0A382C3S0"/>
<dbReference type="EMBL" id="UINC01032536">
    <property type="protein sequence ID" value="SVB20361.1"/>
    <property type="molecule type" value="Genomic_DNA"/>
</dbReference>
<evidence type="ECO:0000313" key="1">
    <source>
        <dbReference type="EMBL" id="SVB20361.1"/>
    </source>
</evidence>
<gene>
    <name evidence="1" type="ORF">METZ01_LOCUS173215</name>
</gene>
<protein>
    <recommendedName>
        <fullName evidence="2">LPS export ABC transporter periplasmic protein LptC</fullName>
    </recommendedName>
</protein>
<sequence length="81" mass="9352">MRWLIFIMAMVLTGCSSETSEEMESRQGRPDQESFGVTIILSNEGIMRAKVKSGHLEKYNEKEFVLLDSNVTVDFFDENER</sequence>
<proteinExistence type="predicted"/>
<feature type="non-terminal residue" evidence="1">
    <location>
        <position position="81"/>
    </location>
</feature>
<name>A0A382C3S0_9ZZZZ</name>
<reference evidence="1" key="1">
    <citation type="submission" date="2018-05" db="EMBL/GenBank/DDBJ databases">
        <authorList>
            <person name="Lanie J.A."/>
            <person name="Ng W.-L."/>
            <person name="Kazmierczak K.M."/>
            <person name="Andrzejewski T.M."/>
            <person name="Davidsen T.M."/>
            <person name="Wayne K.J."/>
            <person name="Tettelin H."/>
            <person name="Glass J.I."/>
            <person name="Rusch D."/>
            <person name="Podicherti R."/>
            <person name="Tsui H.-C.T."/>
            <person name="Winkler M.E."/>
        </authorList>
    </citation>
    <scope>NUCLEOTIDE SEQUENCE</scope>
</reference>
<organism evidence="1">
    <name type="scientific">marine metagenome</name>
    <dbReference type="NCBI Taxonomy" id="408172"/>
    <lineage>
        <taxon>unclassified sequences</taxon>
        <taxon>metagenomes</taxon>
        <taxon>ecological metagenomes</taxon>
    </lineage>
</organism>
<accession>A0A382C3S0</accession>
<evidence type="ECO:0008006" key="2">
    <source>
        <dbReference type="Google" id="ProtNLM"/>
    </source>
</evidence>